<dbReference type="RefSeq" id="WP_289964068.1">
    <property type="nucleotide sequence ID" value="NZ_JAUEOZ010000003.1"/>
</dbReference>
<gene>
    <name evidence="1" type="ORF">QWJ08_21335</name>
</gene>
<sequence length="230" mass="26065">MNNENYEFDAICLCELTECDLVMLASDDVRVARFNNARTLGVVEAINEDVSKASLVVSDLMTRHNIPHFHKQSVRTIVLVDRNLSSVARMALEMEYLVVYSEAIVGIPIYRSILRYIENCADVFMYDFLYLALRLCLTTCGSIHSPTHSVFDVQLFNSIVNEREFNYVCGDEEINIRLDKDNKAYFNGNLYPKIDLSTSALAVFMKSTSIVSGIDEMTRKLGSIVSDDIK</sequence>
<keyword evidence="2" id="KW-1185">Reference proteome</keyword>
<dbReference type="Proteomes" id="UP001169719">
    <property type="component" value="Unassembled WGS sequence"/>
</dbReference>
<protein>
    <submittedName>
        <fullName evidence="1">Uncharacterized protein</fullName>
    </submittedName>
</protein>
<accession>A0ABT7Y7D5</accession>
<name>A0ABT7Y7D5_9VIBR</name>
<dbReference type="EMBL" id="JAUEOZ010000003">
    <property type="protein sequence ID" value="MDN2483901.1"/>
    <property type="molecule type" value="Genomic_DNA"/>
</dbReference>
<comment type="caution">
    <text evidence="1">The sequence shown here is derived from an EMBL/GenBank/DDBJ whole genome shotgun (WGS) entry which is preliminary data.</text>
</comment>
<organism evidence="1 2">
    <name type="scientific">Vibrio agarivorans</name>
    <dbReference type="NCBI Taxonomy" id="153622"/>
    <lineage>
        <taxon>Bacteria</taxon>
        <taxon>Pseudomonadati</taxon>
        <taxon>Pseudomonadota</taxon>
        <taxon>Gammaproteobacteria</taxon>
        <taxon>Vibrionales</taxon>
        <taxon>Vibrionaceae</taxon>
        <taxon>Vibrio</taxon>
    </lineage>
</organism>
<evidence type="ECO:0000313" key="2">
    <source>
        <dbReference type="Proteomes" id="UP001169719"/>
    </source>
</evidence>
<proteinExistence type="predicted"/>
<reference evidence="1" key="1">
    <citation type="submission" date="2024-05" db="EMBL/GenBank/DDBJ databases">
        <title>Genome Sequences of Four Agar- Degrading Marine Bacteria.</title>
        <authorList>
            <person name="Phillips E.K."/>
            <person name="Shaffer J.C."/>
            <person name="Henson M.W."/>
            <person name="Temperton B."/>
            <person name="Thrash C.J."/>
            <person name="Martin M.O."/>
        </authorList>
    </citation>
    <scope>NUCLEOTIDE SEQUENCE</scope>
    <source>
        <strain evidence="1">EKP203</strain>
    </source>
</reference>
<evidence type="ECO:0000313" key="1">
    <source>
        <dbReference type="EMBL" id="MDN2483901.1"/>
    </source>
</evidence>